<accession>A0A7H1B8V4</accession>
<dbReference type="KEGG" id="sxn:IAG42_17170"/>
<organism evidence="3 4">
    <name type="scientific">Streptomyces xanthii</name>
    <dbReference type="NCBI Taxonomy" id="2768069"/>
    <lineage>
        <taxon>Bacteria</taxon>
        <taxon>Bacillati</taxon>
        <taxon>Actinomycetota</taxon>
        <taxon>Actinomycetes</taxon>
        <taxon>Kitasatosporales</taxon>
        <taxon>Streptomycetaceae</taxon>
        <taxon>Streptomyces</taxon>
    </lineage>
</organism>
<keyword evidence="2" id="KW-0732">Signal</keyword>
<feature type="compositionally biased region" description="Gly residues" evidence="1">
    <location>
        <begin position="125"/>
        <end position="155"/>
    </location>
</feature>
<evidence type="ECO:0000256" key="1">
    <source>
        <dbReference type="SAM" id="MobiDB-lite"/>
    </source>
</evidence>
<dbReference type="EMBL" id="CP061281">
    <property type="protein sequence ID" value="QNS05159.1"/>
    <property type="molecule type" value="Genomic_DNA"/>
</dbReference>
<feature type="region of interest" description="Disordered" evidence="1">
    <location>
        <begin position="48"/>
        <end position="179"/>
    </location>
</feature>
<evidence type="ECO:0000313" key="3">
    <source>
        <dbReference type="EMBL" id="QNS05159.1"/>
    </source>
</evidence>
<evidence type="ECO:0000256" key="2">
    <source>
        <dbReference type="SAM" id="SignalP"/>
    </source>
</evidence>
<sequence length="277" mass="26326">MVRAWVRGRRGATVAAASVAAVCLGGTAAFTLGGDAPRAGYVAVGAAGGPADASVRGTAPRGKVELVPLDPPGPSGAARDADGSAGSASGGGPGGSGDGGPAAPGAPDGGGAAGGEGSASPGAHTPGGGGTGSGSGSGSGGDTGTGSGTGSGTGTSPGAPGTPTPDPSDEPSTGGPALLKLVGDPELDDTDRRWCQDVTLTLLNSGGSAVRSGTVTFETHIIGALGVDWATIENTEKLPVPIEAGEKKEKTWKVCVDSWRVPLGMHLETRDVTVDAG</sequence>
<dbReference type="Proteomes" id="UP000516428">
    <property type="component" value="Chromosome"/>
</dbReference>
<gene>
    <name evidence="3" type="ORF">IAG42_17170</name>
</gene>
<evidence type="ECO:0000313" key="4">
    <source>
        <dbReference type="Proteomes" id="UP000516428"/>
    </source>
</evidence>
<feature type="compositionally biased region" description="Gly residues" evidence="1">
    <location>
        <begin position="88"/>
        <end position="117"/>
    </location>
</feature>
<evidence type="ECO:0008006" key="5">
    <source>
        <dbReference type="Google" id="ProtNLM"/>
    </source>
</evidence>
<protein>
    <recommendedName>
        <fullName evidence="5">Secreted protein</fullName>
    </recommendedName>
</protein>
<feature type="chain" id="PRO_5038447148" description="Secreted protein" evidence="2">
    <location>
        <begin position="29"/>
        <end position="277"/>
    </location>
</feature>
<feature type="signal peptide" evidence="2">
    <location>
        <begin position="1"/>
        <end position="28"/>
    </location>
</feature>
<dbReference type="AlphaFoldDB" id="A0A7H1B8V4"/>
<proteinExistence type="predicted"/>
<name>A0A7H1B8V4_9ACTN</name>
<feature type="compositionally biased region" description="Low complexity" evidence="1">
    <location>
        <begin position="75"/>
        <end position="87"/>
    </location>
</feature>
<keyword evidence="4" id="KW-1185">Reference proteome</keyword>
<reference evidence="3 4" key="1">
    <citation type="submission" date="2020-09" db="EMBL/GenBank/DDBJ databases">
        <title>A novel species.</title>
        <authorList>
            <person name="Gao J."/>
        </authorList>
    </citation>
    <scope>NUCLEOTIDE SEQUENCE [LARGE SCALE GENOMIC DNA]</scope>
    <source>
        <strain evidence="3 4">CRXT-Y-14</strain>
    </source>
</reference>